<dbReference type="RefSeq" id="WP_183348912.1">
    <property type="nucleotide sequence ID" value="NZ_JACHEO010000003.1"/>
</dbReference>
<reference evidence="2 3" key="1">
    <citation type="submission" date="2020-08" db="EMBL/GenBank/DDBJ databases">
        <title>Genomic Encyclopedia of Type Strains, Phase IV (KMG-IV): sequencing the most valuable type-strain genomes for metagenomic binning, comparative biology and taxonomic classification.</title>
        <authorList>
            <person name="Goeker M."/>
        </authorList>
    </citation>
    <scope>NUCLEOTIDE SEQUENCE [LARGE SCALE GENOMIC DNA]</scope>
    <source>
        <strain evidence="2 3">DSM 28570</strain>
    </source>
</reference>
<sequence length="120" mass="12911">MGKPVAASHSQVNDIKKTFLTIGVAIIAVCCLGGVNAGLVLAGSKTCGSFFLRNSQGDVINPLTGENADQPFSSRKTCGACHDYDLITKGFHFQQGWEKISDTYDKKMPWVLSDGMMGKH</sequence>
<gene>
    <name evidence="2" type="ORF">HNQ81_000998</name>
</gene>
<name>A0A840UNS7_9BACT</name>
<protein>
    <submittedName>
        <fullName evidence="2">Uncharacterized protein</fullName>
    </submittedName>
</protein>
<keyword evidence="1" id="KW-1133">Transmembrane helix</keyword>
<evidence type="ECO:0000313" key="3">
    <source>
        <dbReference type="Proteomes" id="UP000539642"/>
    </source>
</evidence>
<dbReference type="Proteomes" id="UP000539642">
    <property type="component" value="Unassembled WGS sequence"/>
</dbReference>
<evidence type="ECO:0000313" key="2">
    <source>
        <dbReference type="EMBL" id="MBB5347285.1"/>
    </source>
</evidence>
<dbReference type="AlphaFoldDB" id="A0A840UNS7"/>
<organism evidence="2 3">
    <name type="scientific">Desulfoprunum benzoelyticum</name>
    <dbReference type="NCBI Taxonomy" id="1506996"/>
    <lineage>
        <taxon>Bacteria</taxon>
        <taxon>Pseudomonadati</taxon>
        <taxon>Thermodesulfobacteriota</taxon>
        <taxon>Desulfobulbia</taxon>
        <taxon>Desulfobulbales</taxon>
        <taxon>Desulfobulbaceae</taxon>
        <taxon>Desulfoprunum</taxon>
    </lineage>
</organism>
<dbReference type="EMBL" id="JACHEO010000003">
    <property type="protein sequence ID" value="MBB5347285.1"/>
    <property type="molecule type" value="Genomic_DNA"/>
</dbReference>
<feature type="transmembrane region" description="Helical" evidence="1">
    <location>
        <begin position="20"/>
        <end position="43"/>
    </location>
</feature>
<evidence type="ECO:0000256" key="1">
    <source>
        <dbReference type="SAM" id="Phobius"/>
    </source>
</evidence>
<keyword evidence="1" id="KW-0812">Transmembrane</keyword>
<proteinExistence type="predicted"/>
<keyword evidence="3" id="KW-1185">Reference proteome</keyword>
<keyword evidence="1" id="KW-0472">Membrane</keyword>
<comment type="caution">
    <text evidence="2">The sequence shown here is derived from an EMBL/GenBank/DDBJ whole genome shotgun (WGS) entry which is preliminary data.</text>
</comment>
<accession>A0A840UNS7</accession>